<dbReference type="InterPro" id="IPR050587">
    <property type="entry name" value="GNT1/Glycosyltrans_8"/>
</dbReference>
<dbReference type="AlphaFoldDB" id="A0A2J6SEW9"/>
<organism evidence="2 3">
    <name type="scientific">Hyaloscypha bicolor E</name>
    <dbReference type="NCBI Taxonomy" id="1095630"/>
    <lineage>
        <taxon>Eukaryota</taxon>
        <taxon>Fungi</taxon>
        <taxon>Dikarya</taxon>
        <taxon>Ascomycota</taxon>
        <taxon>Pezizomycotina</taxon>
        <taxon>Leotiomycetes</taxon>
        <taxon>Helotiales</taxon>
        <taxon>Hyaloscyphaceae</taxon>
        <taxon>Hyaloscypha</taxon>
        <taxon>Hyaloscypha bicolor</taxon>
    </lineage>
</organism>
<dbReference type="GO" id="GO:0016740">
    <property type="term" value="F:transferase activity"/>
    <property type="evidence" value="ECO:0007669"/>
    <property type="project" value="UniProtKB-KW"/>
</dbReference>
<name>A0A2J6SEW9_9HELO</name>
<keyword evidence="3" id="KW-1185">Reference proteome</keyword>
<keyword evidence="1" id="KW-0812">Transmembrane</keyword>
<accession>A0A2J6SEW9</accession>
<dbReference type="InterPro" id="IPR029044">
    <property type="entry name" value="Nucleotide-diphossugar_trans"/>
</dbReference>
<keyword evidence="1" id="KW-1133">Transmembrane helix</keyword>
<keyword evidence="2" id="KW-0808">Transferase</keyword>
<dbReference type="EMBL" id="KZ613921">
    <property type="protein sequence ID" value="PMD49306.1"/>
    <property type="molecule type" value="Genomic_DNA"/>
</dbReference>
<proteinExistence type="predicted"/>
<dbReference type="PANTHER" id="PTHR11183">
    <property type="entry name" value="GLYCOGENIN SUBFAMILY MEMBER"/>
    <property type="match status" value="1"/>
</dbReference>
<dbReference type="SUPFAM" id="SSF53448">
    <property type="entry name" value="Nucleotide-diphospho-sugar transferases"/>
    <property type="match status" value="1"/>
</dbReference>
<keyword evidence="1" id="KW-0472">Membrane</keyword>
<dbReference type="InParanoid" id="A0A2J6SEW9"/>
<feature type="transmembrane region" description="Helical" evidence="1">
    <location>
        <begin position="50"/>
        <end position="68"/>
    </location>
</feature>
<dbReference type="RefSeq" id="XP_024726210.1">
    <property type="nucleotide sequence ID" value="XM_024882186.1"/>
</dbReference>
<dbReference type="FunCoup" id="A0A2J6SEW9">
    <property type="interactions" value="14"/>
</dbReference>
<evidence type="ECO:0000313" key="3">
    <source>
        <dbReference type="Proteomes" id="UP000235371"/>
    </source>
</evidence>
<dbReference type="OrthoDB" id="2014201at2759"/>
<reference evidence="2 3" key="1">
    <citation type="submission" date="2016-04" db="EMBL/GenBank/DDBJ databases">
        <title>A degradative enzymes factory behind the ericoid mycorrhizal symbiosis.</title>
        <authorList>
            <consortium name="DOE Joint Genome Institute"/>
            <person name="Martino E."/>
            <person name="Morin E."/>
            <person name="Grelet G."/>
            <person name="Kuo A."/>
            <person name="Kohler A."/>
            <person name="Daghino S."/>
            <person name="Barry K."/>
            <person name="Choi C."/>
            <person name="Cichocki N."/>
            <person name="Clum A."/>
            <person name="Copeland A."/>
            <person name="Hainaut M."/>
            <person name="Haridas S."/>
            <person name="Labutti K."/>
            <person name="Lindquist E."/>
            <person name="Lipzen A."/>
            <person name="Khouja H.-R."/>
            <person name="Murat C."/>
            <person name="Ohm R."/>
            <person name="Olson A."/>
            <person name="Spatafora J."/>
            <person name="Veneault-Fourrey C."/>
            <person name="Henrissat B."/>
            <person name="Grigoriev I."/>
            <person name="Martin F."/>
            <person name="Perotto S."/>
        </authorList>
    </citation>
    <scope>NUCLEOTIDE SEQUENCE [LARGE SCALE GENOMIC DNA]</scope>
    <source>
        <strain evidence="2 3">E</strain>
    </source>
</reference>
<sequence>MARQRRLSDIPDFLHTSPFLPVGTRGDSHDPIQKVQVKPSLGQIIRSKHFRTVVVFIVIALVLLTLPTKIRNYHSFARLGISGPKCYFTDPVTIPSIPEGEVDWSHFAYTQYATTPDALCSSLMLFSALHQHSSRADRLLLYTPDLLSSPTATHLLSVAQNIYEVKPVLVEKQHKNNVHYIWADSYTKLLAFNQTQYKRLIHLDSDSTLRGNIDALFFLPSAEAVLPRAYWLEKPKLSSHIMVLQPSTMALEKIQKAIEEATRGTYDMEIINSLFGNECAILPHREYALLTGEFRSPDPKHMAFVDGKGEWDPAKVMQEAKFVHFSDYPFPKPWEETSAEEQEKVVPACVVDEEGKVDCRARDIWIELYKDFKAGGR</sequence>
<evidence type="ECO:0000256" key="1">
    <source>
        <dbReference type="SAM" id="Phobius"/>
    </source>
</evidence>
<dbReference type="Gene3D" id="3.90.550.10">
    <property type="entry name" value="Spore Coat Polysaccharide Biosynthesis Protein SpsA, Chain A"/>
    <property type="match status" value="1"/>
</dbReference>
<dbReference type="GeneID" id="36590263"/>
<dbReference type="STRING" id="1095630.A0A2J6SEW9"/>
<protein>
    <submittedName>
        <fullName evidence="2">Glycosyltransferase family 8 protein</fullName>
    </submittedName>
</protein>
<dbReference type="Proteomes" id="UP000235371">
    <property type="component" value="Unassembled WGS sequence"/>
</dbReference>
<gene>
    <name evidence="2" type="ORF">K444DRAFT_622871</name>
</gene>
<evidence type="ECO:0000313" key="2">
    <source>
        <dbReference type="EMBL" id="PMD49306.1"/>
    </source>
</evidence>